<reference evidence="2 3" key="1">
    <citation type="submission" date="2019-03" db="EMBL/GenBank/DDBJ databases">
        <title>Genomic Encyclopedia of Type Strains, Phase III (KMG-III): the genomes of soil and plant-associated and newly described type strains.</title>
        <authorList>
            <person name="Whitman W."/>
        </authorList>
    </citation>
    <scope>NUCLEOTIDE SEQUENCE [LARGE SCALE GENOMIC DNA]</scope>
    <source>
        <strain evidence="2 3">VKM Ac-2527</strain>
    </source>
</reference>
<dbReference type="Gene3D" id="3.30.420.40">
    <property type="match status" value="2"/>
</dbReference>
<dbReference type="EMBL" id="SNWQ01000012">
    <property type="protein sequence ID" value="TDO45821.1"/>
    <property type="molecule type" value="Genomic_DNA"/>
</dbReference>
<keyword evidence="3" id="KW-1185">Reference proteome</keyword>
<evidence type="ECO:0000256" key="1">
    <source>
        <dbReference type="ARBA" id="ARBA00006479"/>
    </source>
</evidence>
<dbReference type="InterPro" id="IPR000600">
    <property type="entry name" value="ROK"/>
</dbReference>
<dbReference type="GO" id="GO:0016301">
    <property type="term" value="F:kinase activity"/>
    <property type="evidence" value="ECO:0007669"/>
    <property type="project" value="UniProtKB-KW"/>
</dbReference>
<dbReference type="Proteomes" id="UP000295388">
    <property type="component" value="Unassembled WGS sequence"/>
</dbReference>
<keyword evidence="2" id="KW-0418">Kinase</keyword>
<dbReference type="PANTHER" id="PTHR18964:SF169">
    <property type="entry name" value="N-ACETYLMANNOSAMINE KINASE"/>
    <property type="match status" value="1"/>
</dbReference>
<comment type="caution">
    <text evidence="2">The sequence shown here is derived from an EMBL/GenBank/DDBJ whole genome shotgun (WGS) entry which is preliminary data.</text>
</comment>
<organism evidence="2 3">
    <name type="scientific">Kribbella caucasensis</name>
    <dbReference type="NCBI Taxonomy" id="2512215"/>
    <lineage>
        <taxon>Bacteria</taxon>
        <taxon>Bacillati</taxon>
        <taxon>Actinomycetota</taxon>
        <taxon>Actinomycetes</taxon>
        <taxon>Propionibacteriales</taxon>
        <taxon>Kribbellaceae</taxon>
        <taxon>Kribbella</taxon>
    </lineage>
</organism>
<name>A0A4R6KAW5_9ACTN</name>
<evidence type="ECO:0000313" key="2">
    <source>
        <dbReference type="EMBL" id="TDO45821.1"/>
    </source>
</evidence>
<accession>A0A4R6KAW5</accession>
<protein>
    <submittedName>
        <fullName evidence="2">Glucokinase</fullName>
    </submittedName>
</protein>
<dbReference type="Pfam" id="PF00480">
    <property type="entry name" value="ROK"/>
    <property type="match status" value="1"/>
</dbReference>
<dbReference type="SUPFAM" id="SSF53067">
    <property type="entry name" value="Actin-like ATPase domain"/>
    <property type="match status" value="1"/>
</dbReference>
<dbReference type="PANTHER" id="PTHR18964">
    <property type="entry name" value="ROK (REPRESSOR, ORF, KINASE) FAMILY"/>
    <property type="match status" value="1"/>
</dbReference>
<dbReference type="CDD" id="cd23763">
    <property type="entry name" value="ASKHA_ATPase_ROK"/>
    <property type="match status" value="1"/>
</dbReference>
<dbReference type="AlphaFoldDB" id="A0A4R6KAW5"/>
<keyword evidence="2" id="KW-0808">Transferase</keyword>
<sequence length="291" mass="31003">MMWGMGNSSGVSVLEVGGSHVTAAVVSPDDWAVELVERAKLDSRTTAEEIVAQLGRAADQLPLANGLAMAIPGPFDYETGVSWHRGVQKFDSLYGHDLGKSLRDLLKLDRIVFVNDAEAFSIGEWSAGTLRGLERCVGVTIGTGIGTAFLSGGRVVRSGDTVPPGGELYRTSYQGKPIEDWISSRAILASYFDRVGSDRGADREGIGVKEIAESARAGSKVAHEVLVDAFSVLSEALTPWLQRFDATRVVFGGAISGAFDLVHQVFPYDVVVTDDTEHSGLIGAAARFVTD</sequence>
<comment type="similarity">
    <text evidence="1">Belongs to the ROK (NagC/XylR) family.</text>
</comment>
<dbReference type="InterPro" id="IPR043129">
    <property type="entry name" value="ATPase_NBD"/>
</dbReference>
<evidence type="ECO:0000313" key="3">
    <source>
        <dbReference type="Proteomes" id="UP000295388"/>
    </source>
</evidence>
<gene>
    <name evidence="2" type="ORF">EV643_112148</name>
</gene>
<proteinExistence type="inferred from homology"/>